<evidence type="ECO:0000256" key="4">
    <source>
        <dbReference type="ARBA" id="ARBA00023239"/>
    </source>
</evidence>
<name>A0ABP8KRE8_9MICO</name>
<evidence type="ECO:0000259" key="5">
    <source>
        <dbReference type="Pfam" id="PF01212"/>
    </source>
</evidence>
<evidence type="ECO:0000256" key="1">
    <source>
        <dbReference type="ARBA" id="ARBA00001933"/>
    </source>
</evidence>
<comment type="similarity">
    <text evidence="2">Belongs to the beta-eliminating lyase family.</text>
</comment>
<dbReference type="EMBL" id="BAABGM010000025">
    <property type="protein sequence ID" value="GAA4412902.1"/>
    <property type="molecule type" value="Genomic_DNA"/>
</dbReference>
<evidence type="ECO:0000313" key="7">
    <source>
        <dbReference type="Proteomes" id="UP001500945"/>
    </source>
</evidence>
<reference evidence="7" key="1">
    <citation type="journal article" date="2019" name="Int. J. Syst. Evol. Microbiol.">
        <title>The Global Catalogue of Microorganisms (GCM) 10K type strain sequencing project: providing services to taxonomists for standard genome sequencing and annotation.</title>
        <authorList>
            <consortium name="The Broad Institute Genomics Platform"/>
            <consortium name="The Broad Institute Genome Sequencing Center for Infectious Disease"/>
            <person name="Wu L."/>
            <person name="Ma J."/>
        </authorList>
    </citation>
    <scope>NUCLEOTIDE SEQUENCE [LARGE SCALE GENOMIC DNA]</scope>
    <source>
        <strain evidence="7">JCM 17809</strain>
    </source>
</reference>
<gene>
    <name evidence="6" type="ORF">GCM10023168_35280</name>
</gene>
<comment type="caution">
    <text evidence="6">The sequence shown here is derived from an EMBL/GenBank/DDBJ whole genome shotgun (WGS) entry which is preliminary data.</text>
</comment>
<evidence type="ECO:0000256" key="3">
    <source>
        <dbReference type="ARBA" id="ARBA00022898"/>
    </source>
</evidence>
<keyword evidence="4" id="KW-0456">Lyase</keyword>
<proteinExistence type="inferred from homology"/>
<dbReference type="PANTHER" id="PTHR32325:SF4">
    <property type="entry name" value="TRYPTOPHANASE"/>
    <property type="match status" value="1"/>
</dbReference>
<comment type="cofactor">
    <cofactor evidence="1">
        <name>pyridoxal 5'-phosphate</name>
        <dbReference type="ChEBI" id="CHEBI:597326"/>
    </cofactor>
</comment>
<dbReference type="InterPro" id="IPR015421">
    <property type="entry name" value="PyrdxlP-dep_Trfase_major"/>
</dbReference>
<dbReference type="InterPro" id="IPR015422">
    <property type="entry name" value="PyrdxlP-dep_Trfase_small"/>
</dbReference>
<dbReference type="Gene3D" id="3.40.640.10">
    <property type="entry name" value="Type I PLP-dependent aspartate aminotransferase-like (Major domain)"/>
    <property type="match status" value="1"/>
</dbReference>
<dbReference type="RefSeq" id="WP_345208413.1">
    <property type="nucleotide sequence ID" value="NZ_BAABGM010000025.1"/>
</dbReference>
<feature type="domain" description="Aromatic amino acid beta-eliminating lyase/threonine aldolase" evidence="5">
    <location>
        <begin position="51"/>
        <end position="424"/>
    </location>
</feature>
<sequence>MDEPTFRTIFEPFRIHSVEPLRMSTRAERRGYLRDAAFNLFQVRAEHVLVDLLTDSGTGAMSRDQWAAIQHGDESYAGSPSYYIFTDAVRELFPFEHVIPVHQGRAAEKILFSVIGGPGKVVPNNTHFDTTRANVEATGALAIDLPVVEGRDLSSQHPFKGNMDLAALEDLLARRAADVPCVFVTITNNSGGGQPVSLANLRGVRGICDRYGKPLFLDACRFAENAWFIREREEGQAEREVADIVRDMAALADGMTMSAKKDPMGNIGGWLAMNDDDLATACRNTLILTEGFPTYGGLAGRDLEALAQGLTEVVQHDYLRYRIRSTAYLGTALQERGIPVLSPFGGHAVYIDARALARHLDPLEYPGQAVAVALYETGGIRSCEIGTVMFGRQPDGTEAPASMDLVRLAIPRRTYTQSHIDYVIEVCEEVAANADALRGYRIVAEPKTLRHFTSSFEPRP</sequence>
<dbReference type="PIRSF" id="PIRSF001386">
    <property type="entry name" value="Trpase"/>
    <property type="match status" value="1"/>
</dbReference>
<dbReference type="Gene3D" id="3.90.1150.10">
    <property type="entry name" value="Aspartate Aminotransferase, domain 1"/>
    <property type="match status" value="1"/>
</dbReference>
<keyword evidence="7" id="KW-1185">Reference proteome</keyword>
<accession>A0ABP8KRE8</accession>
<evidence type="ECO:0000313" key="6">
    <source>
        <dbReference type="EMBL" id="GAA4412902.1"/>
    </source>
</evidence>
<dbReference type="PANTHER" id="PTHR32325">
    <property type="entry name" value="BETA-ELIMINATING LYASE-LIKE PROTEIN-RELATED"/>
    <property type="match status" value="1"/>
</dbReference>
<keyword evidence="3" id="KW-0663">Pyridoxal phosphate</keyword>
<dbReference type="Pfam" id="PF01212">
    <property type="entry name" value="Beta_elim_lyase"/>
    <property type="match status" value="1"/>
</dbReference>
<dbReference type="Proteomes" id="UP001500945">
    <property type="component" value="Unassembled WGS sequence"/>
</dbReference>
<dbReference type="InterPro" id="IPR015424">
    <property type="entry name" value="PyrdxlP-dep_Trfase"/>
</dbReference>
<dbReference type="NCBIfam" id="NF009709">
    <property type="entry name" value="PRK13238.1"/>
    <property type="match status" value="1"/>
</dbReference>
<protein>
    <submittedName>
        <fullName evidence="6">Tryptophanase</fullName>
    </submittedName>
</protein>
<evidence type="ECO:0000256" key="2">
    <source>
        <dbReference type="ARBA" id="ARBA00009721"/>
    </source>
</evidence>
<dbReference type="InterPro" id="IPR001597">
    <property type="entry name" value="ArAA_b-elim_lyase/Thr_aldolase"/>
</dbReference>
<dbReference type="SUPFAM" id="SSF53383">
    <property type="entry name" value="PLP-dependent transferases"/>
    <property type="match status" value="1"/>
</dbReference>
<dbReference type="InterPro" id="IPR011166">
    <property type="entry name" value="Beta-eliminating_lyase"/>
</dbReference>
<organism evidence="6 7">
    <name type="scientific">Fodinibacter luteus</name>
    <dbReference type="NCBI Taxonomy" id="552064"/>
    <lineage>
        <taxon>Bacteria</taxon>
        <taxon>Bacillati</taxon>
        <taxon>Actinomycetota</taxon>
        <taxon>Actinomycetes</taxon>
        <taxon>Micrococcales</taxon>
        <taxon>Intrasporangiaceae</taxon>
        <taxon>Fodinibacter (ex Wang et al. 2009)</taxon>
    </lineage>
</organism>